<dbReference type="Proteomes" id="UP000031866">
    <property type="component" value="Chromosome"/>
</dbReference>
<organism evidence="6 7">
    <name type="scientific">Clostridium beijerinckii</name>
    <name type="common">Clostridium MP</name>
    <dbReference type="NCBI Taxonomy" id="1520"/>
    <lineage>
        <taxon>Bacteria</taxon>
        <taxon>Bacillati</taxon>
        <taxon>Bacillota</taxon>
        <taxon>Clostridia</taxon>
        <taxon>Eubacteriales</taxon>
        <taxon>Clostridiaceae</taxon>
        <taxon>Clostridium</taxon>
    </lineage>
</organism>
<dbReference type="InterPro" id="IPR036271">
    <property type="entry name" value="Tet_transcr_reg_TetR-rel_C_sf"/>
</dbReference>
<evidence type="ECO:0000259" key="5">
    <source>
        <dbReference type="PROSITE" id="PS50977"/>
    </source>
</evidence>
<keyword evidence="1" id="KW-0805">Transcription regulation</keyword>
<dbReference type="AlphaFoldDB" id="A0A0B5QB13"/>
<feature type="DNA-binding region" description="H-T-H motif" evidence="4">
    <location>
        <begin position="28"/>
        <end position="47"/>
    </location>
</feature>
<dbReference type="PROSITE" id="PS50977">
    <property type="entry name" value="HTH_TETR_2"/>
    <property type="match status" value="1"/>
</dbReference>
<dbReference type="OrthoDB" id="9812484at2"/>
<keyword evidence="2 4" id="KW-0238">DNA-binding</keyword>
<evidence type="ECO:0000313" key="6">
    <source>
        <dbReference type="EMBL" id="AJG98135.1"/>
    </source>
</evidence>
<evidence type="ECO:0000256" key="2">
    <source>
        <dbReference type="ARBA" id="ARBA00023125"/>
    </source>
</evidence>
<dbReference type="PANTHER" id="PTHR47506">
    <property type="entry name" value="TRANSCRIPTIONAL REGULATORY PROTEIN"/>
    <property type="match status" value="1"/>
</dbReference>
<feature type="domain" description="HTH tetR-type" evidence="5">
    <location>
        <begin position="5"/>
        <end position="65"/>
    </location>
</feature>
<keyword evidence="3" id="KW-0804">Transcription</keyword>
<evidence type="ECO:0000256" key="1">
    <source>
        <dbReference type="ARBA" id="ARBA00023015"/>
    </source>
</evidence>
<gene>
    <name evidence="6" type="ORF">LF65_01526</name>
</gene>
<dbReference type="EMBL" id="CP010086">
    <property type="protein sequence ID" value="AJG98135.1"/>
    <property type="molecule type" value="Genomic_DNA"/>
</dbReference>
<dbReference type="InterPro" id="IPR001647">
    <property type="entry name" value="HTH_TetR"/>
</dbReference>
<dbReference type="SUPFAM" id="SSF46689">
    <property type="entry name" value="Homeodomain-like"/>
    <property type="match status" value="1"/>
</dbReference>
<dbReference type="SUPFAM" id="SSF48498">
    <property type="entry name" value="Tetracyclin repressor-like, C-terminal domain"/>
    <property type="match status" value="1"/>
</dbReference>
<evidence type="ECO:0000313" key="7">
    <source>
        <dbReference type="Proteomes" id="UP000031866"/>
    </source>
</evidence>
<dbReference type="GO" id="GO:0003677">
    <property type="term" value="F:DNA binding"/>
    <property type="evidence" value="ECO:0007669"/>
    <property type="project" value="UniProtKB-UniRule"/>
</dbReference>
<dbReference type="PRINTS" id="PR00455">
    <property type="entry name" value="HTHTETR"/>
</dbReference>
<sequence length="189" mass="21042">MSNKVNTKEKFIETASRLFELKGYNATGLNEILAESGAPKGSLYYHFPKGKEQLALESINLAGEKIKANLQKNLESIKDPVEAIIFNMEHLAQVIDNEQKTRDMSISLLALETYLTSEVLRGACEEVFITLENMYSERLIESGMNREKAYELGCVIGAMMEGGITLSLTKKNGNPLRLIAKQIPNLISI</sequence>
<reference evidence="7" key="1">
    <citation type="submission" date="2014-12" db="EMBL/GenBank/DDBJ databases">
        <title>Genome sequence of Clostridium beijerinckii strain 59B.</title>
        <authorList>
            <person name="Little G.T."/>
            <person name="Minton N.P."/>
        </authorList>
    </citation>
    <scope>NUCLEOTIDE SEQUENCE [LARGE SCALE GENOMIC DNA]</scope>
    <source>
        <strain evidence="7">59B</strain>
    </source>
</reference>
<accession>A0A0B5QB13</accession>
<dbReference type="STRING" id="1520.LF65_01526"/>
<dbReference type="RefSeq" id="WP_041895295.1">
    <property type="nucleotide sequence ID" value="NZ_CP010086.2"/>
</dbReference>
<proteinExistence type="predicted"/>
<protein>
    <recommendedName>
        <fullName evidence="5">HTH tetR-type domain-containing protein</fullName>
    </recommendedName>
</protein>
<dbReference type="KEGG" id="cbei:LF65_01526"/>
<dbReference type="Pfam" id="PF00440">
    <property type="entry name" value="TetR_N"/>
    <property type="match status" value="1"/>
</dbReference>
<dbReference type="PANTHER" id="PTHR47506:SF3">
    <property type="entry name" value="HTH-TYPE TRANSCRIPTIONAL REGULATOR LMRA"/>
    <property type="match status" value="1"/>
</dbReference>
<evidence type="ECO:0000256" key="3">
    <source>
        <dbReference type="ARBA" id="ARBA00023163"/>
    </source>
</evidence>
<dbReference type="InterPro" id="IPR054156">
    <property type="entry name" value="YxaF_TetR_C"/>
</dbReference>
<evidence type="ECO:0000256" key="4">
    <source>
        <dbReference type="PROSITE-ProRule" id="PRU00335"/>
    </source>
</evidence>
<dbReference type="Pfam" id="PF21993">
    <property type="entry name" value="TetR_C_13_2"/>
    <property type="match status" value="1"/>
</dbReference>
<dbReference type="Gene3D" id="1.10.357.10">
    <property type="entry name" value="Tetracycline Repressor, domain 2"/>
    <property type="match status" value="1"/>
</dbReference>
<dbReference type="InterPro" id="IPR009057">
    <property type="entry name" value="Homeodomain-like_sf"/>
</dbReference>
<name>A0A0B5QB13_CLOBE</name>